<reference evidence="5 6" key="1">
    <citation type="submission" date="2018-02" db="EMBL/GenBank/DDBJ databases">
        <title>Jeotgalibacillus proteolyticum sp. nov. a protease producing bacterium isolated from ocean sediments of Laizhou Bay.</title>
        <authorList>
            <person name="Li Y."/>
        </authorList>
    </citation>
    <scope>NUCLEOTIDE SEQUENCE [LARGE SCALE GENOMIC DNA]</scope>
    <source>
        <strain evidence="5 6">22-7</strain>
    </source>
</reference>
<dbReference type="AlphaFoldDB" id="A0A2S5GBQ9"/>
<gene>
    <name evidence="5" type="ORF">C4B60_12290</name>
</gene>
<comment type="similarity">
    <text evidence="3">Belongs to the acetyltransferase family. RimJ subfamily.</text>
</comment>
<feature type="domain" description="N-acetyltransferase" evidence="4">
    <location>
        <begin position="8"/>
        <end position="162"/>
    </location>
</feature>
<dbReference type="SUPFAM" id="SSF55729">
    <property type="entry name" value="Acyl-CoA N-acyltransferases (Nat)"/>
    <property type="match status" value="1"/>
</dbReference>
<accession>A0A2S5GBQ9</accession>
<protein>
    <submittedName>
        <fullName evidence="5">RimJ/RimL family protein N-acetyltransferase</fullName>
    </submittedName>
</protein>
<keyword evidence="1 5" id="KW-0808">Transferase</keyword>
<keyword evidence="2" id="KW-0012">Acyltransferase</keyword>
<evidence type="ECO:0000256" key="3">
    <source>
        <dbReference type="ARBA" id="ARBA00038502"/>
    </source>
</evidence>
<proteinExistence type="inferred from homology"/>
<dbReference type="PANTHER" id="PTHR43792:SF8">
    <property type="entry name" value="[RIBOSOMAL PROTEIN US5]-ALANINE N-ACETYLTRANSFERASE"/>
    <property type="match status" value="1"/>
</dbReference>
<evidence type="ECO:0000259" key="4">
    <source>
        <dbReference type="PROSITE" id="PS51186"/>
    </source>
</evidence>
<dbReference type="InterPro" id="IPR016181">
    <property type="entry name" value="Acyl_CoA_acyltransferase"/>
</dbReference>
<dbReference type="InterPro" id="IPR051531">
    <property type="entry name" value="N-acetyltransferase"/>
</dbReference>
<dbReference type="Gene3D" id="3.40.630.30">
    <property type="match status" value="1"/>
</dbReference>
<dbReference type="PROSITE" id="PS51186">
    <property type="entry name" value="GNAT"/>
    <property type="match status" value="1"/>
</dbReference>
<dbReference type="InterPro" id="IPR000182">
    <property type="entry name" value="GNAT_dom"/>
</dbReference>
<dbReference type="GO" id="GO:0005737">
    <property type="term" value="C:cytoplasm"/>
    <property type="evidence" value="ECO:0007669"/>
    <property type="project" value="TreeGrafter"/>
</dbReference>
<name>A0A2S5GBQ9_9BACL</name>
<dbReference type="Proteomes" id="UP000239047">
    <property type="component" value="Unassembled WGS sequence"/>
</dbReference>
<evidence type="ECO:0000256" key="1">
    <source>
        <dbReference type="ARBA" id="ARBA00022679"/>
    </source>
</evidence>
<keyword evidence="6" id="KW-1185">Reference proteome</keyword>
<dbReference type="GO" id="GO:0008999">
    <property type="term" value="F:protein-N-terminal-alanine acetyltransferase activity"/>
    <property type="evidence" value="ECO:0007669"/>
    <property type="project" value="TreeGrafter"/>
</dbReference>
<comment type="caution">
    <text evidence="5">The sequence shown here is derived from an EMBL/GenBank/DDBJ whole genome shotgun (WGS) entry which is preliminary data.</text>
</comment>
<organism evidence="5 6">
    <name type="scientific">Jeotgalibacillus proteolyticus</name>
    <dbReference type="NCBI Taxonomy" id="2082395"/>
    <lineage>
        <taxon>Bacteria</taxon>
        <taxon>Bacillati</taxon>
        <taxon>Bacillota</taxon>
        <taxon>Bacilli</taxon>
        <taxon>Bacillales</taxon>
        <taxon>Caryophanaceae</taxon>
        <taxon>Jeotgalibacillus</taxon>
    </lineage>
</organism>
<sequence length="164" mass="19325">MKDAEELLHFQTKNKDFFEQFSAGRPAEYYTLEYQQEKIKKWKHHMENDEEYQFGIYYESRLIGSISLFQVMRSYLQSAFIGYFLDKEFNGRGFTTQAVRLLVDHAFDHLHLHRIEAGVMPHNVGSIRVLEKSGFHKEGLAIKNVKINGKWEDHLVLAIINPMD</sequence>
<dbReference type="PANTHER" id="PTHR43792">
    <property type="entry name" value="GNAT FAMILY, PUTATIVE (AFU_ORTHOLOGUE AFUA_3G00765)-RELATED-RELATED"/>
    <property type="match status" value="1"/>
</dbReference>
<dbReference type="OrthoDB" id="9795206at2"/>
<evidence type="ECO:0000313" key="5">
    <source>
        <dbReference type="EMBL" id="PPA70351.1"/>
    </source>
</evidence>
<dbReference type="Pfam" id="PF13302">
    <property type="entry name" value="Acetyltransf_3"/>
    <property type="match status" value="1"/>
</dbReference>
<evidence type="ECO:0000256" key="2">
    <source>
        <dbReference type="ARBA" id="ARBA00023315"/>
    </source>
</evidence>
<dbReference type="EMBL" id="PREZ01000004">
    <property type="protein sequence ID" value="PPA70351.1"/>
    <property type="molecule type" value="Genomic_DNA"/>
</dbReference>
<evidence type="ECO:0000313" key="6">
    <source>
        <dbReference type="Proteomes" id="UP000239047"/>
    </source>
</evidence>